<evidence type="ECO:0000313" key="3">
    <source>
        <dbReference type="Proteomes" id="UP001596111"/>
    </source>
</evidence>
<gene>
    <name evidence="2" type="ORF">ACFPPB_13260</name>
</gene>
<dbReference type="InterPro" id="IPR037401">
    <property type="entry name" value="SnoaL-like"/>
</dbReference>
<reference evidence="3" key="1">
    <citation type="journal article" date="2019" name="Int. J. Syst. Evol. Microbiol.">
        <title>The Global Catalogue of Microorganisms (GCM) 10K type strain sequencing project: providing services to taxonomists for standard genome sequencing and annotation.</title>
        <authorList>
            <consortium name="The Broad Institute Genomics Platform"/>
            <consortium name="The Broad Institute Genome Sequencing Center for Infectious Disease"/>
            <person name="Wu L."/>
            <person name="Ma J."/>
        </authorList>
    </citation>
    <scope>NUCLEOTIDE SEQUENCE [LARGE SCALE GENOMIC DNA]</scope>
    <source>
        <strain evidence="3">CGMCC 1.13587</strain>
    </source>
</reference>
<organism evidence="2 3">
    <name type="scientific">Rhodanobacter terrae</name>
    <dbReference type="NCBI Taxonomy" id="418647"/>
    <lineage>
        <taxon>Bacteria</taxon>
        <taxon>Pseudomonadati</taxon>
        <taxon>Pseudomonadota</taxon>
        <taxon>Gammaproteobacteria</taxon>
        <taxon>Lysobacterales</taxon>
        <taxon>Rhodanobacteraceae</taxon>
        <taxon>Rhodanobacter</taxon>
    </lineage>
</organism>
<evidence type="ECO:0000313" key="2">
    <source>
        <dbReference type="EMBL" id="MFC5582085.1"/>
    </source>
</evidence>
<dbReference type="EMBL" id="JBHSNG010000014">
    <property type="protein sequence ID" value="MFC5582085.1"/>
    <property type="molecule type" value="Genomic_DNA"/>
</dbReference>
<name>A0ABW0SYN6_9GAMM</name>
<comment type="caution">
    <text evidence="2">The sequence shown here is derived from an EMBL/GenBank/DDBJ whole genome shotgun (WGS) entry which is preliminary data.</text>
</comment>
<dbReference type="Proteomes" id="UP001596111">
    <property type="component" value="Unassembled WGS sequence"/>
</dbReference>
<keyword evidence="3" id="KW-1185">Reference proteome</keyword>
<evidence type="ECO:0000259" key="1">
    <source>
        <dbReference type="Pfam" id="PF13474"/>
    </source>
</evidence>
<accession>A0ABW0SYN6</accession>
<dbReference type="SUPFAM" id="SSF54427">
    <property type="entry name" value="NTF2-like"/>
    <property type="match status" value="2"/>
</dbReference>
<feature type="domain" description="SnoaL-like" evidence="1">
    <location>
        <begin position="123"/>
        <end position="243"/>
    </location>
</feature>
<dbReference type="Pfam" id="PF13474">
    <property type="entry name" value="SnoaL_3"/>
    <property type="match status" value="1"/>
</dbReference>
<dbReference type="InterPro" id="IPR032710">
    <property type="entry name" value="NTF2-like_dom_sf"/>
</dbReference>
<proteinExistence type="predicted"/>
<dbReference type="RefSeq" id="WP_377327834.1">
    <property type="nucleotide sequence ID" value="NZ_JBHSNG010000014.1"/>
</dbReference>
<protein>
    <submittedName>
        <fullName evidence="2">Nuclear transport factor 2 family protein</fullName>
    </submittedName>
</protein>
<sequence>MTDTQQAGDLVLRFYATCHSADRDAIETLLSPDFSFTSPHDDAIDRATYFERCWPHAGTFAYLDVKELLIEDDTCFVLYEGAAANGSAFRNIERLQLESGRVRSVEVFFGRPRDEAADAASGIRALVESQAQAIRDKDADGVMSHNAPDMLSFDIVAPLRQRSAEVVRERLRHWFDAFDGGIGCEVRELEVATSGDTAFAHFLQRFSGTNISGMAIDMWVRVTMGLRRIGGRWLIVHEHVSDPFDHDSGMGLTRLAP</sequence>
<dbReference type="Gene3D" id="3.10.450.50">
    <property type="match status" value="2"/>
</dbReference>